<feature type="transmembrane region" description="Helical" evidence="1">
    <location>
        <begin position="249"/>
        <end position="272"/>
    </location>
</feature>
<feature type="transmembrane region" description="Helical" evidence="1">
    <location>
        <begin position="191"/>
        <end position="214"/>
    </location>
</feature>
<dbReference type="eggNOG" id="ENOG502ZFWT">
    <property type="taxonomic scope" value="Bacteria"/>
</dbReference>
<keyword evidence="3" id="KW-1185">Reference proteome</keyword>
<sequence length="553" mass="62932">MIFADIFDWISYLFFSAAWMIFAWPFIIFLNIITTLFGSISFNVIKNMFFGSQENFSITKIPLPFWISAGLAATVLLFLVIYRLVKNFFLSNKKPNEYDSSIKNVIINTASAIIFPIIFIVLIFICFIGINLLVNGIKESLGYRHNLTLSLIRGAIGEIKLSASDVESISKGNVMPLDAYKHLSVGDGPRLILLVAISTLIISWLLSSTLIGLVSNLAQMFYQLILLPVFSVSKIIDDGRLFKKYMQAFWAKFWVVVIYQLSFSFFFIWAEYTVNQGYQIIKNESSFQNDSIVSNSLLNFFLSFVFILGGGVAIKTIGEEFAGYFGSDGFVRSQQEWARRTLKGVAFSAGAITGAGILAKKGFIKGQKLTGFHDFKKAEIKARYKKGEISRTEKRAELEQLRADKIAKGQTFREGWNNTDGNVFKKLYSGVRANRESKDLGLVEEVGFLGSKLSMGVKNWQKNKAEKVLQNDPKNSEDNTKLFQEAVEKKTKSFEKQKSRFSKRQDNLYETVHINHRNDALQGDVYKDWKRDFEKRKQAKKDNEDINEKTDSK</sequence>
<dbReference type="NCBIfam" id="NF045889">
    <property type="entry name" value="ICE_Mbov_0396_TM"/>
    <property type="match status" value="1"/>
</dbReference>
<dbReference type="EMBL" id="FM864216">
    <property type="protein sequence ID" value="CAT05051.1"/>
    <property type="molecule type" value="Genomic_DNA"/>
</dbReference>
<name>C5J6F9_MESCH</name>
<dbReference type="NCBIfam" id="NF045848">
    <property type="entry name" value="MMCAP2_0566_fam"/>
    <property type="match status" value="1"/>
</dbReference>
<gene>
    <name evidence="2" type="ordered locus">MCJ_003620</name>
</gene>
<evidence type="ECO:0000313" key="3">
    <source>
        <dbReference type="Proteomes" id="UP000001491"/>
    </source>
</evidence>
<feature type="transmembrane region" description="Helical" evidence="1">
    <location>
        <begin position="63"/>
        <end position="85"/>
    </location>
</feature>
<proteinExistence type="predicted"/>
<reference evidence="3" key="1">
    <citation type="journal article" date="2009" name="BMC Bioinformatics">
        <title>The Mycoplasma conjunctivae genome sequencing, annotation and analysis.</title>
        <authorList>
            <person name="Calderon-Copete S.P."/>
            <person name="Wigger G."/>
            <person name="Wunderlin C."/>
            <person name="Schmidheini T."/>
            <person name="Frey J."/>
            <person name="Quail M.A."/>
            <person name="Falquet L."/>
        </authorList>
    </citation>
    <scope>NUCLEOTIDE SEQUENCE [LARGE SCALE GENOMIC DNA]</scope>
    <source>
        <strain evidence="3">ATCC 25834 / NCTC 10147 / HRC/581</strain>
    </source>
</reference>
<evidence type="ECO:0000256" key="1">
    <source>
        <dbReference type="SAM" id="Phobius"/>
    </source>
</evidence>
<keyword evidence="1" id="KW-0472">Membrane</keyword>
<dbReference type="KEGG" id="mco:MCJ_003620"/>
<dbReference type="Proteomes" id="UP000001491">
    <property type="component" value="Chromosome"/>
</dbReference>
<organism evidence="2 3">
    <name type="scientific">Mesomycoplasma conjunctivae (strain ATCC 25834 / NCTC 10147 / HRC/581)</name>
    <name type="common">Mycoplasma conjunctivae</name>
    <dbReference type="NCBI Taxonomy" id="572263"/>
    <lineage>
        <taxon>Bacteria</taxon>
        <taxon>Bacillati</taxon>
        <taxon>Mycoplasmatota</taxon>
        <taxon>Mycoplasmoidales</taxon>
        <taxon>Metamycoplasmataceae</taxon>
        <taxon>Mesomycoplasma</taxon>
    </lineage>
</organism>
<feature type="transmembrane region" description="Helical" evidence="1">
    <location>
        <begin position="292"/>
        <end position="314"/>
    </location>
</feature>
<protein>
    <submittedName>
        <fullName evidence="2">Uncharacterized protein</fullName>
    </submittedName>
</protein>
<dbReference type="HOGENOM" id="CLU_035034_0_0_14"/>
<dbReference type="AlphaFoldDB" id="C5J6F9"/>
<accession>C5J6F9</accession>
<evidence type="ECO:0000313" key="2">
    <source>
        <dbReference type="EMBL" id="CAT05051.1"/>
    </source>
</evidence>
<feature type="transmembrane region" description="Helical" evidence="1">
    <location>
        <begin position="12"/>
        <end position="42"/>
    </location>
</feature>
<keyword evidence="1" id="KW-1133">Transmembrane helix</keyword>
<keyword evidence="1" id="KW-0812">Transmembrane</keyword>
<feature type="transmembrane region" description="Helical" evidence="1">
    <location>
        <begin position="105"/>
        <end position="134"/>
    </location>
</feature>